<dbReference type="AlphaFoldDB" id="A0A835MDA8"/>
<sequence>MAVATTTTPTVVRGCDVIVPVDIYVRGCPPTAKLCSMEFFNLRKKINRQKDFLHWWTNEIDIAVHSMKDVPTYLPNGTILPCNLPREDVRDAFISLSAASLAELPSGSVVGSASLRRQSQILYRYPTLKSTWQRRKLEASLPFLLLAKTFSPSSLHNTSRPPPTFHSKRVHVSRLYMSSGQGSIHSHSSHSTA</sequence>
<dbReference type="GO" id="GO:0004418">
    <property type="term" value="F:hydroxymethylbilane synthase activity"/>
    <property type="evidence" value="ECO:0007669"/>
    <property type="project" value="UniProtKB-EC"/>
</dbReference>
<dbReference type="GO" id="GO:0006783">
    <property type="term" value="P:heme biosynthetic process"/>
    <property type="evidence" value="ECO:0007669"/>
    <property type="project" value="TreeGrafter"/>
</dbReference>
<evidence type="ECO:0000256" key="2">
    <source>
        <dbReference type="ARBA" id="ARBA00012655"/>
    </source>
</evidence>
<dbReference type="PANTHER" id="PTHR11557">
    <property type="entry name" value="PORPHOBILINOGEN DEAMINASE"/>
    <property type="match status" value="1"/>
</dbReference>
<dbReference type="Gene3D" id="3.40.50.12280">
    <property type="match status" value="1"/>
</dbReference>
<comment type="similarity">
    <text evidence="1">Belongs to the HMBS family.</text>
</comment>
<accession>A0A835MDA8</accession>
<dbReference type="InterPro" id="IPR000860">
    <property type="entry name" value="HemC"/>
</dbReference>
<evidence type="ECO:0000256" key="1">
    <source>
        <dbReference type="ARBA" id="ARBA00005638"/>
    </source>
</evidence>
<evidence type="ECO:0000259" key="5">
    <source>
        <dbReference type="Pfam" id="PF01379"/>
    </source>
</evidence>
<dbReference type="Proteomes" id="UP000631114">
    <property type="component" value="Unassembled WGS sequence"/>
</dbReference>
<dbReference type="Gene3D" id="3.40.190.10">
    <property type="entry name" value="Periplasmic binding protein-like II"/>
    <property type="match status" value="1"/>
</dbReference>
<feature type="domain" description="Porphobilinogen deaminase N-terminal" evidence="5">
    <location>
        <begin position="57"/>
        <end position="134"/>
    </location>
</feature>
<keyword evidence="7" id="KW-1185">Reference proteome</keyword>
<evidence type="ECO:0000313" key="6">
    <source>
        <dbReference type="EMBL" id="KAF9625447.1"/>
    </source>
</evidence>
<dbReference type="EC" id="2.5.1.61" evidence="2"/>
<dbReference type="EMBL" id="JADFTS010000001">
    <property type="protein sequence ID" value="KAF9625447.1"/>
    <property type="molecule type" value="Genomic_DNA"/>
</dbReference>
<dbReference type="SUPFAM" id="SSF56770">
    <property type="entry name" value="HydA/Nqo6-like"/>
    <property type="match status" value="1"/>
</dbReference>
<gene>
    <name evidence="6" type="ORF">IFM89_022844</name>
</gene>
<dbReference type="PANTHER" id="PTHR11557:SF0">
    <property type="entry name" value="PORPHOBILINOGEN DEAMINASE"/>
    <property type="match status" value="1"/>
</dbReference>
<proteinExistence type="inferred from homology"/>
<dbReference type="PRINTS" id="PR00151">
    <property type="entry name" value="PORPHBDMNASE"/>
</dbReference>
<reference evidence="6 7" key="1">
    <citation type="submission" date="2020-10" db="EMBL/GenBank/DDBJ databases">
        <title>The Coptis chinensis genome and diversification of protoberbering-type alkaloids.</title>
        <authorList>
            <person name="Wang B."/>
            <person name="Shu S."/>
            <person name="Song C."/>
            <person name="Liu Y."/>
        </authorList>
    </citation>
    <scope>NUCLEOTIDE SEQUENCE [LARGE SCALE GENOMIC DNA]</scope>
    <source>
        <strain evidence="6">HL-2020</strain>
        <tissue evidence="6">Leaf</tissue>
    </source>
</reference>
<name>A0A835MDA8_9MAGN</name>
<evidence type="ECO:0000256" key="3">
    <source>
        <dbReference type="ARBA" id="ARBA00022679"/>
    </source>
</evidence>
<dbReference type="GO" id="GO:0005737">
    <property type="term" value="C:cytoplasm"/>
    <property type="evidence" value="ECO:0007669"/>
    <property type="project" value="TreeGrafter"/>
</dbReference>
<keyword evidence="3" id="KW-0808">Transferase</keyword>
<evidence type="ECO:0000313" key="7">
    <source>
        <dbReference type="Proteomes" id="UP000631114"/>
    </source>
</evidence>
<comment type="caution">
    <text evidence="6">The sequence shown here is derived from an EMBL/GenBank/DDBJ whole genome shotgun (WGS) entry which is preliminary data.</text>
</comment>
<keyword evidence="4" id="KW-0627">Porphyrin biosynthesis</keyword>
<dbReference type="InterPro" id="IPR022417">
    <property type="entry name" value="Porphobilin_deaminase_N"/>
</dbReference>
<dbReference type="Pfam" id="PF01379">
    <property type="entry name" value="Porphobil_deam"/>
    <property type="match status" value="1"/>
</dbReference>
<protein>
    <recommendedName>
        <fullName evidence="2">hydroxymethylbilane synthase</fullName>
        <ecNumber evidence="2">2.5.1.61</ecNumber>
    </recommendedName>
</protein>
<evidence type="ECO:0000256" key="4">
    <source>
        <dbReference type="ARBA" id="ARBA00023244"/>
    </source>
</evidence>
<dbReference type="SUPFAM" id="SSF53850">
    <property type="entry name" value="Periplasmic binding protein-like II"/>
    <property type="match status" value="1"/>
</dbReference>
<dbReference type="OrthoDB" id="8900934at2759"/>
<organism evidence="6 7">
    <name type="scientific">Coptis chinensis</name>
    <dbReference type="NCBI Taxonomy" id="261450"/>
    <lineage>
        <taxon>Eukaryota</taxon>
        <taxon>Viridiplantae</taxon>
        <taxon>Streptophyta</taxon>
        <taxon>Embryophyta</taxon>
        <taxon>Tracheophyta</taxon>
        <taxon>Spermatophyta</taxon>
        <taxon>Magnoliopsida</taxon>
        <taxon>Ranunculales</taxon>
        <taxon>Ranunculaceae</taxon>
        <taxon>Coptidoideae</taxon>
        <taxon>Coptis</taxon>
    </lineage>
</organism>